<dbReference type="RefSeq" id="WP_187787000.1">
    <property type="nucleotide sequence ID" value="NZ_JACTVA010000078.1"/>
</dbReference>
<keyword evidence="3" id="KW-1185">Reference proteome</keyword>
<proteinExistence type="predicted"/>
<feature type="chain" id="PRO_5045050046" evidence="1">
    <location>
        <begin position="24"/>
        <end position="100"/>
    </location>
</feature>
<dbReference type="EMBL" id="JACTVA010000078">
    <property type="protein sequence ID" value="MBC9209876.1"/>
    <property type="molecule type" value="Genomic_DNA"/>
</dbReference>
<evidence type="ECO:0000313" key="3">
    <source>
        <dbReference type="Proteomes" id="UP000626026"/>
    </source>
</evidence>
<keyword evidence="1" id="KW-0732">Signal</keyword>
<reference evidence="2 3" key="1">
    <citation type="journal article" date="2013" name="Int. J. Syst. Evol. Microbiol.">
        <title>Roseomonas aerophila sp. nov., isolated from air.</title>
        <authorList>
            <person name="Kim S.J."/>
            <person name="Weon H.Y."/>
            <person name="Ahn J.H."/>
            <person name="Hong S.B."/>
            <person name="Seok S.J."/>
            <person name="Whang K.S."/>
            <person name="Kwon S.W."/>
        </authorList>
    </citation>
    <scope>NUCLEOTIDE SEQUENCE [LARGE SCALE GENOMIC DNA]</scope>
    <source>
        <strain evidence="2 3">NBRC 108923</strain>
    </source>
</reference>
<protein>
    <submittedName>
        <fullName evidence="2">Uncharacterized protein</fullName>
    </submittedName>
</protein>
<gene>
    <name evidence="2" type="ORF">IBL26_23765</name>
</gene>
<accession>A0ABR7RUP4</accession>
<evidence type="ECO:0000313" key="2">
    <source>
        <dbReference type="EMBL" id="MBC9209876.1"/>
    </source>
</evidence>
<name>A0ABR7RUP4_9PROT</name>
<feature type="signal peptide" evidence="1">
    <location>
        <begin position="1"/>
        <end position="23"/>
    </location>
</feature>
<dbReference type="Proteomes" id="UP000626026">
    <property type="component" value="Unassembled WGS sequence"/>
</dbReference>
<organism evidence="2 3">
    <name type="scientific">Teichococcus aerophilus</name>
    <dbReference type="NCBI Taxonomy" id="1224513"/>
    <lineage>
        <taxon>Bacteria</taxon>
        <taxon>Pseudomonadati</taxon>
        <taxon>Pseudomonadota</taxon>
        <taxon>Alphaproteobacteria</taxon>
        <taxon>Acetobacterales</taxon>
        <taxon>Roseomonadaceae</taxon>
        <taxon>Roseomonas</taxon>
    </lineage>
</organism>
<comment type="caution">
    <text evidence="2">The sequence shown here is derived from an EMBL/GenBank/DDBJ whole genome shotgun (WGS) entry which is preliminary data.</text>
</comment>
<evidence type="ECO:0000256" key="1">
    <source>
        <dbReference type="SAM" id="SignalP"/>
    </source>
</evidence>
<sequence>MHKRTTALATLALATAFTGAALAQQPARPAERPQPLRLPTTWNKLDQPLDALLNDGWRIVAMTGPGFTLEKRGKYVLCQVLPAGGMGGRAETLSECHGLN</sequence>